<feature type="domain" description="RIIa" evidence="2">
    <location>
        <begin position="209"/>
        <end position="229"/>
    </location>
</feature>
<dbReference type="GO" id="GO:0008017">
    <property type="term" value="F:microtubule binding"/>
    <property type="evidence" value="ECO:0007669"/>
    <property type="project" value="Ensembl"/>
</dbReference>
<dbReference type="PANTHER" id="PTHR31932:SF2">
    <property type="entry name" value="TUBULIN POLYGLUTAMYLASE COMPLEX SUBUNIT 1"/>
    <property type="match status" value="1"/>
</dbReference>
<evidence type="ECO:0000259" key="2">
    <source>
        <dbReference type="Pfam" id="PF02197"/>
    </source>
</evidence>
<dbReference type="GO" id="GO:0007268">
    <property type="term" value="P:chemical synaptic transmission"/>
    <property type="evidence" value="ECO:0007669"/>
    <property type="project" value="Ensembl"/>
</dbReference>
<dbReference type="GO" id="GO:0045202">
    <property type="term" value="C:synapse"/>
    <property type="evidence" value="ECO:0007669"/>
    <property type="project" value="GOC"/>
</dbReference>
<reference evidence="4" key="3">
    <citation type="submission" date="2025-09" db="UniProtKB">
        <authorList>
            <consortium name="Ensembl"/>
        </authorList>
    </citation>
    <scope>IDENTIFICATION</scope>
</reference>
<proteinExistence type="predicted"/>
<dbReference type="PANTHER" id="PTHR31932">
    <property type="entry name" value="TUBULIN POLYGLUTAMYLASE COMPLEX SUBUNIT 1"/>
    <property type="match status" value="1"/>
</dbReference>
<organism evidence="4 5">
    <name type="scientific">Anas platyrhynchos platyrhynchos</name>
    <name type="common">Northern mallard</name>
    <dbReference type="NCBI Taxonomy" id="8840"/>
    <lineage>
        <taxon>Eukaryota</taxon>
        <taxon>Metazoa</taxon>
        <taxon>Chordata</taxon>
        <taxon>Craniata</taxon>
        <taxon>Vertebrata</taxon>
        <taxon>Euteleostomi</taxon>
        <taxon>Archelosauria</taxon>
        <taxon>Archosauria</taxon>
        <taxon>Dinosauria</taxon>
        <taxon>Saurischia</taxon>
        <taxon>Theropoda</taxon>
        <taxon>Coelurosauria</taxon>
        <taxon>Aves</taxon>
        <taxon>Neognathae</taxon>
        <taxon>Galloanserae</taxon>
        <taxon>Anseriformes</taxon>
        <taxon>Anatidae</taxon>
        <taxon>Anatinae</taxon>
        <taxon>Anas</taxon>
    </lineage>
</organism>
<dbReference type="OMA" id="FSDYIRQ"/>
<evidence type="ECO:0000313" key="4">
    <source>
        <dbReference type="Ensembl" id="ENSAPLP00000027575.1"/>
    </source>
</evidence>
<feature type="compositionally biased region" description="Low complexity" evidence="1">
    <location>
        <begin position="164"/>
        <end position="181"/>
    </location>
</feature>
<dbReference type="GO" id="GO:0051648">
    <property type="term" value="P:vesicle localization"/>
    <property type="evidence" value="ECO:0007669"/>
    <property type="project" value="Ensembl"/>
</dbReference>
<evidence type="ECO:0000256" key="1">
    <source>
        <dbReference type="SAM" id="MobiDB-lite"/>
    </source>
</evidence>
<dbReference type="InterPro" id="IPR057632">
    <property type="entry name" value="TPGS1_C"/>
</dbReference>
<dbReference type="Proteomes" id="UP000016666">
    <property type="component" value="Chromosome 29"/>
</dbReference>
<evidence type="ECO:0000259" key="3">
    <source>
        <dbReference type="Pfam" id="PF24480"/>
    </source>
</evidence>
<evidence type="ECO:0000313" key="5">
    <source>
        <dbReference type="Proteomes" id="UP000016666"/>
    </source>
</evidence>
<keyword evidence="5" id="KW-1185">Reference proteome</keyword>
<dbReference type="Gene3D" id="1.20.890.10">
    <property type="entry name" value="cAMP-dependent protein kinase regulatory subunit, dimerization-anchoring domain"/>
    <property type="match status" value="1"/>
</dbReference>
<feature type="domain" description="Tubulin polyglutamylase complex subunit 1-like C-terminal" evidence="3">
    <location>
        <begin position="248"/>
        <end position="438"/>
    </location>
</feature>
<dbReference type="CDD" id="cd22960">
    <property type="entry name" value="DD_TPGS1"/>
    <property type="match status" value="1"/>
</dbReference>
<feature type="region of interest" description="Disordered" evidence="1">
    <location>
        <begin position="135"/>
        <end position="187"/>
    </location>
</feature>
<dbReference type="Pfam" id="PF24480">
    <property type="entry name" value="TPGS1_C"/>
    <property type="match status" value="1"/>
</dbReference>
<sequence length="441" mass="47333">MLLGLFGFIWIYLDVFGSIWFYSDYLCPEAVPVALSRCPQWRPRPRPAATAAAPRPRPGPRRRGAPCPEQPGRLAAPLPTLKMAARGLARRRRPSAMATASLPLIGCARRGRRRARHADWLPVLKIAARELPAPADCSARGQNGGGPPSPPAAKMAAYEKRRAAAAPAPAVGSGPAEPLGAAAGGGPGGEAEFLLRSGVTAMVREALLKVLEARPEEPVSFLADYFERLVLGGPGAAETAAELPAPPQRLARALWYVRLAHHSHRTAFNNNISTAYEVLGASGRRRRPGVDGRLYSELLRRICQLGAAPQEVSGALLRRVQCRDHEAVPFDVFRYGVLTCSVLLEFVAKAHALYDVLDGGTGAADKRVCQAVLRTLEEALGGGDCSVPVRYLEAGSKLGPDCLALVMDRALQERKLSASMSREEFLKKATALFVAKVKPVD</sequence>
<dbReference type="GO" id="GO:0007288">
    <property type="term" value="P:sperm axoneme assembly"/>
    <property type="evidence" value="ECO:0007669"/>
    <property type="project" value="Ensembl"/>
</dbReference>
<dbReference type="STRING" id="8840.ENSAPLP00000027575"/>
<name>A0A493TPS1_ANAPP</name>
<reference evidence="4 5" key="1">
    <citation type="submission" date="2017-10" db="EMBL/GenBank/DDBJ databases">
        <title>A new Pekin duck reference genome.</title>
        <authorList>
            <person name="Hou Z.-C."/>
            <person name="Zhou Z.-K."/>
            <person name="Zhu F."/>
            <person name="Hou S.-S."/>
        </authorList>
    </citation>
    <scope>NUCLEOTIDE SEQUENCE [LARGE SCALE GENOMIC DNA]</scope>
</reference>
<gene>
    <name evidence="4" type="primary">TPGS1</name>
</gene>
<dbReference type="InterPro" id="IPR003117">
    <property type="entry name" value="cAMP_dep_PK_reg_su_I/II_a/b"/>
</dbReference>
<accession>A0A493TPS1</accession>
<reference evidence="4" key="2">
    <citation type="submission" date="2025-08" db="UniProtKB">
        <authorList>
            <consortium name="Ensembl"/>
        </authorList>
    </citation>
    <scope>IDENTIFICATION</scope>
</reference>
<dbReference type="InterPro" id="IPR047502">
    <property type="entry name" value="DD_TPGS1"/>
</dbReference>
<dbReference type="GO" id="GO:0070740">
    <property type="term" value="F:tubulin-glutamic acid ligase activity"/>
    <property type="evidence" value="ECO:0007669"/>
    <property type="project" value="Ensembl"/>
</dbReference>
<dbReference type="Ensembl" id="ENSAPLT00000041853.1">
    <property type="protein sequence ID" value="ENSAPLP00000027575.1"/>
    <property type="gene ID" value="ENSAPLG00000030022.1"/>
</dbReference>
<dbReference type="GeneTree" id="ENSGT00500000045074"/>
<dbReference type="InterPro" id="IPR039235">
    <property type="entry name" value="TPGS1"/>
</dbReference>
<dbReference type="AlphaFoldDB" id="A0A493TPS1"/>
<dbReference type="GO" id="GO:0030534">
    <property type="term" value="P:adult behavior"/>
    <property type="evidence" value="ECO:0007669"/>
    <property type="project" value="Ensembl"/>
</dbReference>
<dbReference type="Pfam" id="PF02197">
    <property type="entry name" value="RIIa"/>
    <property type="match status" value="1"/>
</dbReference>
<protein>
    <submittedName>
        <fullName evidence="4">Tubulin polyglutamylase complex subunit 1</fullName>
    </submittedName>
</protein>
<feature type="region of interest" description="Disordered" evidence="1">
    <location>
        <begin position="43"/>
        <end position="73"/>
    </location>
</feature>